<keyword evidence="2" id="KW-1185">Reference proteome</keyword>
<gene>
    <name evidence="1" type="ORF">HORIV_54560</name>
</gene>
<protein>
    <submittedName>
        <fullName evidence="1">Uncharacterized protein</fullName>
    </submittedName>
</protein>
<accession>A0ABM7GQT0</accession>
<evidence type="ECO:0000313" key="1">
    <source>
        <dbReference type="EMBL" id="BBI53035.1"/>
    </source>
</evidence>
<organism evidence="1 2">
    <name type="scientific">Vreelandella olivaria</name>
    <dbReference type="NCBI Taxonomy" id="390919"/>
    <lineage>
        <taxon>Bacteria</taxon>
        <taxon>Pseudomonadati</taxon>
        <taxon>Pseudomonadota</taxon>
        <taxon>Gammaproteobacteria</taxon>
        <taxon>Oceanospirillales</taxon>
        <taxon>Halomonadaceae</taxon>
        <taxon>Vreelandella</taxon>
    </lineage>
</organism>
<sequence>MGAVPIIAIAAADARQVWPGAFGAPQEVMLINLLARHIVVAVAFGFSAEWAHHLRVTAHATFAAIDVSAFQFQS</sequence>
<evidence type="ECO:0000313" key="2">
    <source>
        <dbReference type="Proteomes" id="UP000289555"/>
    </source>
</evidence>
<dbReference type="EMBL" id="AP019416">
    <property type="protein sequence ID" value="BBI53035.1"/>
    <property type="molecule type" value="Genomic_DNA"/>
</dbReference>
<proteinExistence type="predicted"/>
<dbReference type="Proteomes" id="UP000289555">
    <property type="component" value="Chromosome"/>
</dbReference>
<name>A0ABM7GQT0_9GAMM</name>
<reference evidence="2" key="1">
    <citation type="journal article" date="2019" name="Microbiol. Resour. Announc.">
        <title>Complete Genome Sequence of Halomonas olivaria, a Moderately Halophilic Bacterium Isolated from Olive Processing Effluents, Obtained by Nanopore Sequencing.</title>
        <authorList>
            <person name="Nagata S."/>
            <person name="Ii K.M."/>
            <person name="Tsukimi T."/>
            <person name="Miura M.C."/>
            <person name="Galipon J."/>
            <person name="Arakawa K."/>
        </authorList>
    </citation>
    <scope>NUCLEOTIDE SEQUENCE [LARGE SCALE GENOMIC DNA]</scope>
    <source>
        <strain evidence="2">TYRC17</strain>
    </source>
</reference>